<evidence type="ECO:0000256" key="2">
    <source>
        <dbReference type="ARBA" id="ARBA00022692"/>
    </source>
</evidence>
<evidence type="ECO:0000256" key="3">
    <source>
        <dbReference type="ARBA" id="ARBA00022989"/>
    </source>
</evidence>
<dbReference type="Gene3D" id="3.30.750.24">
    <property type="entry name" value="STAS domain"/>
    <property type="match status" value="1"/>
</dbReference>
<keyword evidence="2 5" id="KW-0812">Transmembrane</keyword>
<dbReference type="PROSITE" id="PS50801">
    <property type="entry name" value="STAS"/>
    <property type="match status" value="1"/>
</dbReference>
<sequence>MDNVSLLGPPTQVKVLNQDEFDSRFNFIRYKKKKTNCELVQRIIINNFSSYHSAKDLMPFLSWIRTYDVKARAVRDIFGSLLIASMLLPQGVMNGMLSSDIPAGILSILLPHIVYPFFGSARHCSMGSFSIMSFLVYSSLRHTGSSVATLTFCCGLFQMIHFAFPLDFVLSFVSTNLLLGFHFGVALRIVLHLLPMLLNIHTEQCDNIPNSVSVDSVSHCLLSMDYVPLAMFTIALTTLLAFKWKLNAFISDSIGTTIPHELIVMLFAALASYFLELAPSTLLPVKAESMSPAITLPSLPNSYVIVDAFAIFLFTMVSHIKAVSSRSQQSVNKKQELFCTSIISLLSSPFGLLPVASSIHGSQIDCETWNYSLMSNLVSTLWMALALYFIRPIVELIPSSVVIAMILSAVTDVWTNLRHLRVLCSSYTCDAMIFICAVLCALFVQNLNVAFVEGLAIALLSIAIRTQWPRCEVVVRATENCFIEENRYEHDDSDTPLRILRLSSPLVFINCETIREQIQKQAAAVKGLFETGMESRTPSMRSQPVTTVHESGESRRSLIVITHDADFLQANPSDSETLKYIVLDCSGVAYVDPEAVRMLSQVFTELRDGKIKMLFAGFNASIRDFLEISRFFDVVPRACFFPTLQEALGSLRNMNFPFHMSVSMNGYRDVITLSTAPSHLDISCHSPETA</sequence>
<dbReference type="InterPro" id="IPR036513">
    <property type="entry name" value="STAS_dom_sf"/>
</dbReference>
<keyword evidence="4 5" id="KW-0472">Membrane</keyword>
<feature type="transmembrane region" description="Helical" evidence="5">
    <location>
        <begin position="427"/>
        <end position="444"/>
    </location>
</feature>
<feature type="transmembrane region" description="Helical" evidence="5">
    <location>
        <begin position="179"/>
        <end position="200"/>
    </location>
</feature>
<dbReference type="SUPFAM" id="SSF52091">
    <property type="entry name" value="SpoIIaa-like"/>
    <property type="match status" value="1"/>
</dbReference>
<feature type="transmembrane region" description="Helical" evidence="5">
    <location>
        <begin position="396"/>
        <end position="415"/>
    </location>
</feature>
<evidence type="ECO:0000259" key="6">
    <source>
        <dbReference type="PROSITE" id="PS50801"/>
    </source>
</evidence>
<dbReference type="Pfam" id="PF00916">
    <property type="entry name" value="Sulfate_transp"/>
    <property type="match status" value="1"/>
</dbReference>
<feature type="transmembrane region" description="Helical" evidence="5">
    <location>
        <begin position="149"/>
        <end position="173"/>
    </location>
</feature>
<name>A0AAN8FKK7_TRICO</name>
<protein>
    <submittedName>
        <fullName evidence="7">SULfate Permease family</fullName>
    </submittedName>
</protein>
<dbReference type="InterPro" id="IPR002645">
    <property type="entry name" value="STAS_dom"/>
</dbReference>
<dbReference type="GO" id="GO:0016020">
    <property type="term" value="C:membrane"/>
    <property type="evidence" value="ECO:0007669"/>
    <property type="project" value="UniProtKB-SubCell"/>
</dbReference>
<keyword evidence="3 5" id="KW-1133">Transmembrane helix</keyword>
<dbReference type="InterPro" id="IPR011547">
    <property type="entry name" value="SLC26A/SulP_dom"/>
</dbReference>
<comment type="subcellular location">
    <subcellularLocation>
        <location evidence="1">Membrane</location>
        <topology evidence="1">Multi-pass membrane protein</topology>
    </subcellularLocation>
</comment>
<dbReference type="EMBL" id="WIXE01009563">
    <property type="protein sequence ID" value="KAK5978335.1"/>
    <property type="molecule type" value="Genomic_DNA"/>
</dbReference>
<feature type="transmembrane region" description="Helical" evidence="5">
    <location>
        <begin position="335"/>
        <end position="356"/>
    </location>
</feature>
<dbReference type="GO" id="GO:0055085">
    <property type="term" value="P:transmembrane transport"/>
    <property type="evidence" value="ECO:0007669"/>
    <property type="project" value="InterPro"/>
</dbReference>
<dbReference type="CDD" id="cd07042">
    <property type="entry name" value="STAS_SulP_like_sulfate_transporter"/>
    <property type="match status" value="1"/>
</dbReference>
<reference evidence="7 8" key="1">
    <citation type="submission" date="2019-10" db="EMBL/GenBank/DDBJ databases">
        <title>Assembly and Annotation for the nematode Trichostrongylus colubriformis.</title>
        <authorList>
            <person name="Martin J."/>
        </authorList>
    </citation>
    <scope>NUCLEOTIDE SEQUENCE [LARGE SCALE GENOMIC DNA]</scope>
    <source>
        <strain evidence="7">G859</strain>
        <tissue evidence="7">Whole worm</tissue>
    </source>
</reference>
<feature type="domain" description="STAS" evidence="6">
    <location>
        <begin position="499"/>
        <end position="651"/>
    </location>
</feature>
<evidence type="ECO:0000313" key="7">
    <source>
        <dbReference type="EMBL" id="KAK5978335.1"/>
    </source>
</evidence>
<feature type="transmembrane region" description="Helical" evidence="5">
    <location>
        <begin position="221"/>
        <end position="242"/>
    </location>
</feature>
<dbReference type="InterPro" id="IPR001902">
    <property type="entry name" value="SLC26A/SulP_fam"/>
</dbReference>
<evidence type="ECO:0000256" key="5">
    <source>
        <dbReference type="SAM" id="Phobius"/>
    </source>
</evidence>
<dbReference type="PANTHER" id="PTHR11814">
    <property type="entry name" value="SULFATE TRANSPORTER"/>
    <property type="match status" value="1"/>
</dbReference>
<feature type="transmembrane region" description="Helical" evidence="5">
    <location>
        <begin position="262"/>
        <end position="283"/>
    </location>
</feature>
<accession>A0AAN8FKK7</accession>
<keyword evidence="8" id="KW-1185">Reference proteome</keyword>
<gene>
    <name evidence="7" type="ORF">GCK32_009788</name>
</gene>
<feature type="transmembrane region" description="Helical" evidence="5">
    <location>
        <begin position="304"/>
        <end position="323"/>
    </location>
</feature>
<proteinExistence type="predicted"/>
<comment type="caution">
    <text evidence="7">The sequence shown here is derived from an EMBL/GenBank/DDBJ whole genome shotgun (WGS) entry which is preliminary data.</text>
</comment>
<dbReference type="Proteomes" id="UP001331761">
    <property type="component" value="Unassembled WGS sequence"/>
</dbReference>
<evidence type="ECO:0000256" key="4">
    <source>
        <dbReference type="ARBA" id="ARBA00023136"/>
    </source>
</evidence>
<dbReference type="AlphaFoldDB" id="A0AAN8FKK7"/>
<evidence type="ECO:0000313" key="8">
    <source>
        <dbReference type="Proteomes" id="UP001331761"/>
    </source>
</evidence>
<dbReference type="Pfam" id="PF01740">
    <property type="entry name" value="STAS"/>
    <property type="match status" value="1"/>
</dbReference>
<evidence type="ECO:0000256" key="1">
    <source>
        <dbReference type="ARBA" id="ARBA00004141"/>
    </source>
</evidence>
<organism evidence="7 8">
    <name type="scientific">Trichostrongylus colubriformis</name>
    <name type="common">Black scour worm</name>
    <dbReference type="NCBI Taxonomy" id="6319"/>
    <lineage>
        <taxon>Eukaryota</taxon>
        <taxon>Metazoa</taxon>
        <taxon>Ecdysozoa</taxon>
        <taxon>Nematoda</taxon>
        <taxon>Chromadorea</taxon>
        <taxon>Rhabditida</taxon>
        <taxon>Rhabditina</taxon>
        <taxon>Rhabditomorpha</taxon>
        <taxon>Strongyloidea</taxon>
        <taxon>Trichostrongylidae</taxon>
        <taxon>Trichostrongylus</taxon>
    </lineage>
</organism>